<organism evidence="16 17">
    <name type="scientific">Chitinophaga lutea</name>
    <dbReference type="NCBI Taxonomy" id="2488634"/>
    <lineage>
        <taxon>Bacteria</taxon>
        <taxon>Pseudomonadati</taxon>
        <taxon>Bacteroidota</taxon>
        <taxon>Chitinophagia</taxon>
        <taxon>Chitinophagales</taxon>
        <taxon>Chitinophagaceae</taxon>
        <taxon>Chitinophaga</taxon>
    </lineage>
</organism>
<dbReference type="Pfam" id="PF12833">
    <property type="entry name" value="HTH_18"/>
    <property type="match status" value="1"/>
</dbReference>
<proteinExistence type="predicted"/>
<dbReference type="SMART" id="SM00387">
    <property type="entry name" value="HATPase_c"/>
    <property type="match status" value="1"/>
</dbReference>
<dbReference type="CDD" id="cd00082">
    <property type="entry name" value="HisKA"/>
    <property type="match status" value="1"/>
</dbReference>
<evidence type="ECO:0000256" key="10">
    <source>
        <dbReference type="ARBA" id="ARBA00023125"/>
    </source>
</evidence>
<feature type="modified residue" description="4-aspartylphosphate" evidence="12">
    <location>
        <position position="1162"/>
    </location>
</feature>
<keyword evidence="4" id="KW-0808">Transferase</keyword>
<evidence type="ECO:0000259" key="15">
    <source>
        <dbReference type="PROSITE" id="PS50110"/>
    </source>
</evidence>
<dbReference type="PANTHER" id="PTHR43547">
    <property type="entry name" value="TWO-COMPONENT HISTIDINE KINASE"/>
    <property type="match status" value="1"/>
</dbReference>
<comment type="catalytic activity">
    <reaction evidence="1">
        <text>ATP + protein L-histidine = ADP + protein N-phospho-L-histidine.</text>
        <dbReference type="EC" id="2.7.13.3"/>
    </reaction>
</comment>
<accession>A0A3N4PLF6</accession>
<dbReference type="OrthoDB" id="9809670at2"/>
<keyword evidence="9" id="KW-0805">Transcription regulation</keyword>
<dbReference type="GO" id="GO:0043565">
    <property type="term" value="F:sequence-specific DNA binding"/>
    <property type="evidence" value="ECO:0007669"/>
    <property type="project" value="InterPro"/>
</dbReference>
<dbReference type="CDD" id="cd17574">
    <property type="entry name" value="REC_OmpR"/>
    <property type="match status" value="1"/>
</dbReference>
<dbReference type="InterPro" id="IPR009057">
    <property type="entry name" value="Homeodomain-like_sf"/>
</dbReference>
<dbReference type="SMART" id="SM00342">
    <property type="entry name" value="HTH_ARAC"/>
    <property type="match status" value="1"/>
</dbReference>
<feature type="domain" description="Response regulatory" evidence="15">
    <location>
        <begin position="1114"/>
        <end position="1229"/>
    </location>
</feature>
<dbReference type="Gene3D" id="1.10.10.60">
    <property type="entry name" value="Homeodomain-like"/>
    <property type="match status" value="1"/>
</dbReference>
<dbReference type="InterPro" id="IPR011006">
    <property type="entry name" value="CheY-like_superfamily"/>
</dbReference>
<keyword evidence="5" id="KW-0547">Nucleotide-binding</keyword>
<dbReference type="Pfam" id="PF07494">
    <property type="entry name" value="Reg_prop"/>
    <property type="match status" value="5"/>
</dbReference>
<dbReference type="Gene3D" id="1.10.287.130">
    <property type="match status" value="1"/>
</dbReference>
<evidence type="ECO:0000256" key="12">
    <source>
        <dbReference type="PROSITE-ProRule" id="PRU00169"/>
    </source>
</evidence>
<keyword evidence="11" id="KW-0804">Transcription</keyword>
<evidence type="ECO:0000256" key="2">
    <source>
        <dbReference type="ARBA" id="ARBA00012438"/>
    </source>
</evidence>
<dbReference type="Gene3D" id="2.60.40.10">
    <property type="entry name" value="Immunoglobulins"/>
    <property type="match status" value="1"/>
</dbReference>
<dbReference type="GO" id="GO:0000155">
    <property type="term" value="F:phosphorelay sensor kinase activity"/>
    <property type="evidence" value="ECO:0007669"/>
    <property type="project" value="InterPro"/>
</dbReference>
<dbReference type="InterPro" id="IPR018062">
    <property type="entry name" value="HTH_AraC-typ_CS"/>
</dbReference>
<evidence type="ECO:0000259" key="13">
    <source>
        <dbReference type="PROSITE" id="PS01124"/>
    </source>
</evidence>
<dbReference type="InterPro" id="IPR003661">
    <property type="entry name" value="HisK_dim/P_dom"/>
</dbReference>
<dbReference type="InterPro" id="IPR003594">
    <property type="entry name" value="HATPase_dom"/>
</dbReference>
<evidence type="ECO:0000313" key="17">
    <source>
        <dbReference type="Proteomes" id="UP000278351"/>
    </source>
</evidence>
<dbReference type="Pfam" id="PF07495">
    <property type="entry name" value="Y_Y_Y"/>
    <property type="match status" value="1"/>
</dbReference>
<dbReference type="InterPro" id="IPR036097">
    <property type="entry name" value="HisK_dim/P_sf"/>
</dbReference>
<dbReference type="PROSITE" id="PS00041">
    <property type="entry name" value="HTH_ARAC_FAMILY_1"/>
    <property type="match status" value="1"/>
</dbReference>
<dbReference type="InterPro" id="IPR036890">
    <property type="entry name" value="HATPase_C_sf"/>
</dbReference>
<dbReference type="FunFam" id="2.60.40.10:FF:000791">
    <property type="entry name" value="Two-component system sensor histidine kinase/response regulator"/>
    <property type="match status" value="1"/>
</dbReference>
<dbReference type="RefSeq" id="WP_123847634.1">
    <property type="nucleotide sequence ID" value="NZ_RPDH01000002.1"/>
</dbReference>
<dbReference type="GO" id="GO:0005524">
    <property type="term" value="F:ATP binding"/>
    <property type="evidence" value="ECO:0007669"/>
    <property type="project" value="UniProtKB-KW"/>
</dbReference>
<dbReference type="PROSITE" id="PS50109">
    <property type="entry name" value="HIS_KIN"/>
    <property type="match status" value="1"/>
</dbReference>
<feature type="domain" description="Histidine kinase" evidence="14">
    <location>
        <begin position="858"/>
        <end position="1080"/>
    </location>
</feature>
<dbReference type="InterPro" id="IPR001789">
    <property type="entry name" value="Sig_transdc_resp-reg_receiver"/>
</dbReference>
<gene>
    <name evidence="16" type="ORF">EGT74_16480</name>
</gene>
<dbReference type="InterPro" id="IPR011110">
    <property type="entry name" value="Reg_prop"/>
</dbReference>
<dbReference type="SMART" id="SM00448">
    <property type="entry name" value="REC"/>
    <property type="match status" value="1"/>
</dbReference>
<dbReference type="FunFam" id="1.10.287.130:FF:000045">
    <property type="entry name" value="Two-component system sensor histidine kinase/response regulator"/>
    <property type="match status" value="1"/>
</dbReference>
<name>A0A3N4PLF6_9BACT</name>
<evidence type="ECO:0000256" key="3">
    <source>
        <dbReference type="ARBA" id="ARBA00022553"/>
    </source>
</evidence>
<dbReference type="Pfam" id="PF02518">
    <property type="entry name" value="HATPase_c"/>
    <property type="match status" value="1"/>
</dbReference>
<reference evidence="16 17" key="1">
    <citation type="submission" date="2018-11" db="EMBL/GenBank/DDBJ databases">
        <title>Chitinophaga lutea sp.nov., isolate from arsenic contaminated soil.</title>
        <authorList>
            <person name="Zong Y."/>
        </authorList>
    </citation>
    <scope>NUCLEOTIDE SEQUENCE [LARGE SCALE GENOMIC DNA]</scope>
    <source>
        <strain evidence="16 17">ZY74</strain>
    </source>
</reference>
<dbReference type="SUPFAM" id="SSF63829">
    <property type="entry name" value="Calcium-dependent phosphotriesterase"/>
    <property type="match status" value="2"/>
</dbReference>
<evidence type="ECO:0000256" key="7">
    <source>
        <dbReference type="ARBA" id="ARBA00022840"/>
    </source>
</evidence>
<dbReference type="Proteomes" id="UP000278351">
    <property type="component" value="Unassembled WGS sequence"/>
</dbReference>
<evidence type="ECO:0000256" key="5">
    <source>
        <dbReference type="ARBA" id="ARBA00022741"/>
    </source>
</evidence>
<evidence type="ECO:0000256" key="9">
    <source>
        <dbReference type="ARBA" id="ARBA00023015"/>
    </source>
</evidence>
<dbReference type="EMBL" id="RPDH01000002">
    <property type="protein sequence ID" value="RPE08635.1"/>
    <property type="molecule type" value="Genomic_DNA"/>
</dbReference>
<dbReference type="Gene3D" id="2.130.10.10">
    <property type="entry name" value="YVTN repeat-like/Quinoprotein amine dehydrogenase"/>
    <property type="match status" value="2"/>
</dbReference>
<evidence type="ECO:0000256" key="6">
    <source>
        <dbReference type="ARBA" id="ARBA00022777"/>
    </source>
</evidence>
<dbReference type="PROSITE" id="PS01124">
    <property type="entry name" value="HTH_ARAC_FAMILY_2"/>
    <property type="match status" value="1"/>
</dbReference>
<keyword evidence="17" id="KW-1185">Reference proteome</keyword>
<dbReference type="InterPro" id="IPR004358">
    <property type="entry name" value="Sig_transdc_His_kin-like_C"/>
</dbReference>
<evidence type="ECO:0000256" key="8">
    <source>
        <dbReference type="ARBA" id="ARBA00023012"/>
    </source>
</evidence>
<dbReference type="InterPro" id="IPR015943">
    <property type="entry name" value="WD40/YVTN_repeat-like_dom_sf"/>
</dbReference>
<dbReference type="Pfam" id="PF00512">
    <property type="entry name" value="HisKA"/>
    <property type="match status" value="1"/>
</dbReference>
<dbReference type="SUPFAM" id="SSF46689">
    <property type="entry name" value="Homeodomain-like"/>
    <property type="match status" value="1"/>
</dbReference>
<keyword evidence="7" id="KW-0067">ATP-binding</keyword>
<dbReference type="FunFam" id="3.30.565.10:FF:000037">
    <property type="entry name" value="Hybrid sensor histidine kinase/response regulator"/>
    <property type="match status" value="1"/>
</dbReference>
<keyword evidence="3 12" id="KW-0597">Phosphoprotein</keyword>
<evidence type="ECO:0000256" key="11">
    <source>
        <dbReference type="ARBA" id="ARBA00023163"/>
    </source>
</evidence>
<keyword evidence="10" id="KW-0238">DNA-binding</keyword>
<dbReference type="Gene3D" id="3.40.50.2300">
    <property type="match status" value="1"/>
</dbReference>
<feature type="domain" description="HTH araC/xylS-type" evidence="13">
    <location>
        <begin position="1261"/>
        <end position="1360"/>
    </location>
</feature>
<dbReference type="EC" id="2.7.13.3" evidence="2"/>
<evidence type="ECO:0000313" key="16">
    <source>
        <dbReference type="EMBL" id="RPE08635.1"/>
    </source>
</evidence>
<dbReference type="Pfam" id="PF00072">
    <property type="entry name" value="Response_reg"/>
    <property type="match status" value="1"/>
</dbReference>
<dbReference type="InterPro" id="IPR005467">
    <property type="entry name" value="His_kinase_dom"/>
</dbReference>
<dbReference type="GO" id="GO:0003700">
    <property type="term" value="F:DNA-binding transcription factor activity"/>
    <property type="evidence" value="ECO:0007669"/>
    <property type="project" value="InterPro"/>
</dbReference>
<dbReference type="PROSITE" id="PS50110">
    <property type="entry name" value="RESPONSE_REGULATORY"/>
    <property type="match status" value="1"/>
</dbReference>
<evidence type="ECO:0000259" key="14">
    <source>
        <dbReference type="PROSITE" id="PS50109"/>
    </source>
</evidence>
<evidence type="ECO:0000256" key="4">
    <source>
        <dbReference type="ARBA" id="ARBA00022679"/>
    </source>
</evidence>
<dbReference type="PRINTS" id="PR00344">
    <property type="entry name" value="BCTRLSENSOR"/>
</dbReference>
<dbReference type="SUPFAM" id="SSF47384">
    <property type="entry name" value="Homodimeric domain of signal transducing histidine kinase"/>
    <property type="match status" value="1"/>
</dbReference>
<dbReference type="Gene3D" id="3.30.565.10">
    <property type="entry name" value="Histidine kinase-like ATPase, C-terminal domain"/>
    <property type="match status" value="1"/>
</dbReference>
<dbReference type="SMART" id="SM00388">
    <property type="entry name" value="HisKA"/>
    <property type="match status" value="1"/>
</dbReference>
<dbReference type="InterPro" id="IPR011123">
    <property type="entry name" value="Y_Y_Y"/>
</dbReference>
<sequence>MTLHLGGIKRFSFIAVLFIVLFHTVGTAQVNNLRFSHLGIAEGLSQSSVYSLFQDSRGFIWVATTDGLNRYDGYGFRHFRYDPTNPYSIISNELLNLEEDGQGNLLVGSAFGLDLFDPRLERFHRVLPPKDYNFKHVNAIKKDARGNIWVGTARGLMWYDQEYRRLRPVNLGQEIGVPYVRTIAIDAEGILWLAGGQRVICYNPVSRRVLPTPEALLKNERYGKSSFQHASIDSAGNVWLGTEKDGLIVWDRNTRQCANFNSDTRVQIGSDMVRAIYFQHGEAWIGTRNGLYILNNTRTAVRNYVVDKYDPYSISGNSILCMMKDRAGSMWVGSFAGGISVEHPGNENFSYINEQMGRQPGLTYRVVSSIKEDKQQNLWIATEGGGVNYYDRKNNTFRHVRVNPGSPHHINPEMVKAIHLDQRNNLFIGTLEGLFRHNISSGGMQPIPLKETPARAMDDVVYGLAGDDQDLWIGTKGGLFRINAAGDTFRYRNNKKDPGSIISNDINALILDSQGGVWIGTEVGLSWLPKGRQHFRNYLAEYDSVFNKNAILCIYEDDRRNIWIGTRGGGLKLLNRERNQFFTLDTAFGLSSNIVHGIIQDQKGDMWVSFDQSIAKIVIRKAHAPFSKEDVQVVNYSVNNGLGSNEFLAAACRTAAGEVMFGGNNGIVSFNPEKLIINRTKPPVAFTSFLIKNKLVPIGDDSPLRQSITYTDHITLKHNQAFFTIGFAALNYINSGTNQYAYMLEGMQGDPQWNYVGSQQQATYTNLDAGEYVFKVKAANNDGLWNEEYTSLRITVLPPIWKTWYAYLFYLVTAAAILYFFWSHSLKTAHLRHELAMQQRSREKDRELAQRKLSFFTNISHEIKTPLTLILAPLEKLVNEEQGNHKVLQQLLLMQRNGERLMRLTDQLLDFRKFEAGHMQLQVVQDDMVRFVRDVLQSFDAYARQRNLRLNLDAESPEMQLWFDHDKLEKILFNLLSNAVKFTPAGGKIKVSIRTSTERKVVITVEDNGAGIAPEHLGKIFNPFHHYNNTGLPISGTGIGLAFTKGLVGLHRGQISVESVQSAPDKPGHTCFTVTLPLYREQYAESEVQHDVPVIPVESELPVLQREEEGEQPVMLIVEDNEEMLAFIASHFRGQYTVHEAADGKEALKIATEVLPDIVITDVAMPGMNGTDLCRKLKKDERTSHIPIILLTARSPLVFQMEGLETGADDYVTKPFNMGLLQLRVNNLLQSRALLRERYSKDIMLQPRNISITSADEVFLDKVMHFIDGNILEPTLNVEQLAKEVNMSRITLYRKIKALTNQSTIEFIRGYRLKRAAQYLERNEFTVTEVAYMVGFSDVDYFRKWFKTEFGRTPKEYAAAHAGNAGAAGE</sequence>
<dbReference type="PANTHER" id="PTHR43547:SF2">
    <property type="entry name" value="HYBRID SIGNAL TRANSDUCTION HISTIDINE KINASE C"/>
    <property type="match status" value="1"/>
</dbReference>
<keyword evidence="6 16" id="KW-0418">Kinase</keyword>
<dbReference type="InterPro" id="IPR013783">
    <property type="entry name" value="Ig-like_fold"/>
</dbReference>
<evidence type="ECO:0000256" key="1">
    <source>
        <dbReference type="ARBA" id="ARBA00000085"/>
    </source>
</evidence>
<protein>
    <recommendedName>
        <fullName evidence="2">histidine kinase</fullName>
        <ecNumber evidence="2">2.7.13.3</ecNumber>
    </recommendedName>
</protein>
<keyword evidence="8" id="KW-0902">Two-component regulatory system</keyword>
<comment type="caution">
    <text evidence="16">The sequence shown here is derived from an EMBL/GenBank/DDBJ whole genome shotgun (WGS) entry which is preliminary data.</text>
</comment>
<dbReference type="SUPFAM" id="SSF55874">
    <property type="entry name" value="ATPase domain of HSP90 chaperone/DNA topoisomerase II/histidine kinase"/>
    <property type="match status" value="1"/>
</dbReference>
<dbReference type="InterPro" id="IPR018060">
    <property type="entry name" value="HTH_AraC"/>
</dbReference>
<dbReference type="SUPFAM" id="SSF52172">
    <property type="entry name" value="CheY-like"/>
    <property type="match status" value="1"/>
</dbReference>